<name>A0A9W7W8N2_TRIRA</name>
<evidence type="ECO:0000313" key="2">
    <source>
        <dbReference type="EMBL" id="KAI7791507.1"/>
    </source>
</evidence>
<accession>A0A9W7W8N2</accession>
<dbReference type="InterPro" id="IPR039015">
    <property type="entry name" value="ENDOD1"/>
</dbReference>
<dbReference type="EMBL" id="JAFHDT010000025">
    <property type="protein sequence ID" value="KAI7791507.1"/>
    <property type="molecule type" value="Genomic_DNA"/>
</dbReference>
<dbReference type="PANTHER" id="PTHR21472">
    <property type="entry name" value="ENDONUCLEASE DOMAIN-CONTAINING 1 PROTEIN ENDOD1"/>
    <property type="match status" value="1"/>
</dbReference>
<keyword evidence="3" id="KW-1185">Reference proteome</keyword>
<feature type="non-terminal residue" evidence="2">
    <location>
        <position position="74"/>
    </location>
</feature>
<evidence type="ECO:0000313" key="3">
    <source>
        <dbReference type="Proteomes" id="UP001059041"/>
    </source>
</evidence>
<dbReference type="AlphaFoldDB" id="A0A9W7W8N2"/>
<reference evidence="2" key="1">
    <citation type="submission" date="2021-02" db="EMBL/GenBank/DDBJ databases">
        <title>Comparative genomics reveals that relaxation of natural selection precedes convergent phenotypic evolution of cavefish.</title>
        <authorList>
            <person name="Peng Z."/>
        </authorList>
    </citation>
    <scope>NUCLEOTIDE SEQUENCE</scope>
    <source>
        <tissue evidence="2">Muscle</tissue>
    </source>
</reference>
<proteinExistence type="predicted"/>
<organism evidence="2 3">
    <name type="scientific">Triplophysa rosa</name>
    <name type="common">Cave loach</name>
    <dbReference type="NCBI Taxonomy" id="992332"/>
    <lineage>
        <taxon>Eukaryota</taxon>
        <taxon>Metazoa</taxon>
        <taxon>Chordata</taxon>
        <taxon>Craniata</taxon>
        <taxon>Vertebrata</taxon>
        <taxon>Euteleostomi</taxon>
        <taxon>Actinopterygii</taxon>
        <taxon>Neopterygii</taxon>
        <taxon>Teleostei</taxon>
        <taxon>Ostariophysi</taxon>
        <taxon>Cypriniformes</taxon>
        <taxon>Nemacheilidae</taxon>
        <taxon>Triplophysa</taxon>
    </lineage>
</organism>
<keyword evidence="1" id="KW-0732">Signal</keyword>
<sequence>MFVLGLLTCITLRAFSAQAKVVTSFSECSTFFYKGKAPEGMDQNAKEICQKLENKPFYYATLYSVSHRIPTAPT</sequence>
<gene>
    <name evidence="2" type="ORF">IRJ41_020064</name>
</gene>
<feature type="signal peptide" evidence="1">
    <location>
        <begin position="1"/>
        <end position="19"/>
    </location>
</feature>
<dbReference type="PANTHER" id="PTHR21472:SF21">
    <property type="entry name" value="ENDONUCLEASE DOMAIN-CONTAINING 1 PROTEIN-LIKE-RELATED"/>
    <property type="match status" value="1"/>
</dbReference>
<comment type="caution">
    <text evidence="2">The sequence shown here is derived from an EMBL/GenBank/DDBJ whole genome shotgun (WGS) entry which is preliminary data.</text>
</comment>
<feature type="chain" id="PRO_5040845610" evidence="1">
    <location>
        <begin position="20"/>
        <end position="74"/>
    </location>
</feature>
<dbReference type="Proteomes" id="UP001059041">
    <property type="component" value="Linkage Group LG25"/>
</dbReference>
<evidence type="ECO:0000256" key="1">
    <source>
        <dbReference type="SAM" id="SignalP"/>
    </source>
</evidence>
<protein>
    <submittedName>
        <fullName evidence="2">Uncharacterized protein</fullName>
    </submittedName>
</protein>